<dbReference type="InParanoid" id="A0A0E1S242"/>
<reference evidence="10" key="1">
    <citation type="journal article" date="2009" name="Genome Res.">
        <title>Comparative genomic analyses of the human fungal pathogens Coccidioides and their relatives.</title>
        <authorList>
            <person name="Sharpton T.J."/>
            <person name="Stajich J.E."/>
            <person name="Rounsley S.D."/>
            <person name="Gardner M.J."/>
            <person name="Wortman J.R."/>
            <person name="Jordar V.S."/>
            <person name="Maiti R."/>
            <person name="Kodira C.D."/>
            <person name="Neafsey D.E."/>
            <person name="Zeng Q."/>
            <person name="Hung C.-Y."/>
            <person name="McMahan C."/>
            <person name="Muszewska A."/>
            <person name="Grynberg M."/>
            <person name="Mandel M.A."/>
            <person name="Kellner E.M."/>
            <person name="Barker B.M."/>
            <person name="Galgiani J.N."/>
            <person name="Orbach M.J."/>
            <person name="Kirkland T.N."/>
            <person name="Cole G.T."/>
            <person name="Henn M.R."/>
            <person name="Birren B.W."/>
            <person name="Taylor J.W."/>
        </authorList>
    </citation>
    <scope>NUCLEOTIDE SEQUENCE [LARGE SCALE GENOMIC DNA]</scope>
    <source>
        <strain evidence="10">RS</strain>
    </source>
</reference>
<gene>
    <name evidence="9" type="ORF">CIMG_06872</name>
</gene>
<feature type="domain" description="DUF7077" evidence="7">
    <location>
        <begin position="945"/>
        <end position="1062"/>
    </location>
</feature>
<feature type="region of interest" description="Disordered" evidence="4">
    <location>
        <begin position="314"/>
        <end position="356"/>
    </location>
</feature>
<keyword evidence="2" id="KW-0813">Transport</keyword>
<dbReference type="InterPro" id="IPR022233">
    <property type="entry name" value="TRAPPC10/Trs130_C"/>
</dbReference>
<dbReference type="OrthoDB" id="10256906at2759"/>
<evidence type="ECO:0000313" key="10">
    <source>
        <dbReference type="Proteomes" id="UP000001261"/>
    </source>
</evidence>
<accession>A0A0E1S242</accession>
<dbReference type="EMBL" id="GG704912">
    <property type="protein sequence ID" value="EAS31393.2"/>
    <property type="molecule type" value="Genomic_DNA"/>
</dbReference>
<evidence type="ECO:0000259" key="5">
    <source>
        <dbReference type="Pfam" id="PF12584"/>
    </source>
</evidence>
<dbReference type="Pfam" id="PF24967">
    <property type="entry name" value="NTS_TR130"/>
    <property type="match status" value="1"/>
</dbReference>
<dbReference type="OMA" id="YEIHANP"/>
<dbReference type="Proteomes" id="UP000001261">
    <property type="component" value="Unassembled WGS sequence"/>
</dbReference>
<comment type="subcellular location">
    <subcellularLocation>
        <location evidence="1">Golgi apparatus</location>
    </subcellularLocation>
</comment>
<dbReference type="STRING" id="246410.A0A0E1S242"/>
<feature type="domain" description="TRAPPC10/Trs130 C-terminal" evidence="5">
    <location>
        <begin position="1267"/>
        <end position="1411"/>
    </location>
</feature>
<evidence type="ECO:0000259" key="6">
    <source>
        <dbReference type="Pfam" id="PF23036"/>
    </source>
</evidence>
<dbReference type="InterPro" id="IPR056913">
    <property type="entry name" value="TRAPPC10/Trs130_N"/>
</dbReference>
<dbReference type="InterPro" id="IPR045126">
    <property type="entry name" value="TRAPPC10/Trs130"/>
</dbReference>
<dbReference type="KEGG" id="cim:CIMG_06872"/>
<sequence length="1445" mass="161352">MDATPRPNSSNVTVEYTDPSNLFPLVEPLLLEVRQLRNLHWKSPTRPLRSIGCLQIDFVAAQTPEERKRLSDGTSGAATHRRHQIPGLRRTPYLKIYLLRCDDNETYKATSRKLVREWVKAKGSGSQDNHDACEWLVIHVVEANGSRAEVPEKPGPMAKWPGRSSTSVLEKLKADFNGSSKSAIDRVVQLKIPTPDANKRLPELSVQLEDLVTKLKSSILTSFDLRVAQYEEDIREKDSQRSLPGWNFCTFFILKEGLALGFENVGLYEDALVGYDELSAGLDAALRDQMSGAGDQHGGTLLAYSEEMKSRAEAALSSGVAAPENTSADRGENPEADETPSKHSTFSDPVELDPEDFPCNPHKRPYRDMIVANNISVFDFRAYIFSRQMQLLLKAAEVPSSAKTSLSGQQGTKSKETHDLALLAEICDRASEFVTLASRILRRDLANAVSQLEKKYDENAVAEVVDNLVYSWSYATVSQVLVQTSVGALDVPRVSLRTSKDLADASILTSFGGESRDGVPQRSSSLITAPTSHMNSPRPDSPHSFGFNPSSPAKRSLTALIENEATIKRAGAIELASARGDLCILARRILETLGRKRGWDQRWHDLSLLFDEDDTQATTFIEVSLNNQDIASRDQPATAQKPPPLLAGIETPILQEALKSVDQFNLYYEKLTDEIFRHHVAATRIKSAESAMADMALWKYRQEDYATAASYFNHLASFYGDNNWEALEGVMLELYARCLKKLGRKEDFVRTSFKLLGKYTGTIISKSKPENQREKVSLPAESKVPEYMSELFEASRALPKNYALRLRDFFATPTIDPRIIHFDDKDGFQLQVSLRLLLAENITIDCVKVRLVNSSDIKMNELWLETPGQVVVRESTTKVLLETPTTAQGEYFVDRIELRVGNIIFAHGASTEDSLSPTYKDLSNRESADENIRTSIICYPRAAGIEAKISHPSLIDLGGRRSIEIDLTSGSNRINNGVIRLKPATAGLRLLVSEMEIVNGFIKFRQNATSGHIEFSEFGPDASTTLGIPYTVEGSQSTLIIRLEIEYQTDNGKFLYLTAKSVLTTLPVSVNVQDVFMHDALFSRFTISPAMMIPLKVFDCQMPGTQSFSVQSSMLPGEIFDVFPKQPASLLYKIKPEGKSKERGSRALRLTVDFTCLNEECLATLENQFKKDLEKSPFSHLRCLLLPHLLGAFSSQWTADSLEKIGLLREIDVFPYERMQWQAVTRTLGRGLEQQVTEWLTLWHKQRQVLPLQDRPPPNTLRQIVIPVDMPEIQVVHTAELVLHNISPSQPHAAVGEAIRAELILRHTRRWCPEDVREPQAELEFMYEIITNTDIWLVGGRRRGNFTASEGQTRSFPLMLIPQVPGHLILPSVEVKTFVAQQSQADPLALPQRRPISSEVDYRSHGMTILVTPNLSKTTVSVDMVGPSGSGAWLIDSEKRVVPAS</sequence>
<name>A0A0E1S242_COCIM</name>
<reference evidence="10" key="2">
    <citation type="journal article" date="2010" name="Genome Res.">
        <title>Population genomic sequencing of Coccidioides fungi reveals recent hybridization and transposon control.</title>
        <authorList>
            <person name="Neafsey D.E."/>
            <person name="Barker B.M."/>
            <person name="Sharpton T.J."/>
            <person name="Stajich J.E."/>
            <person name="Park D.J."/>
            <person name="Whiston E."/>
            <person name="Hung C.-Y."/>
            <person name="McMahan C."/>
            <person name="White J."/>
            <person name="Sykes S."/>
            <person name="Heiman D."/>
            <person name="Young S."/>
            <person name="Zeng Q."/>
            <person name="Abouelleil A."/>
            <person name="Aftuck L."/>
            <person name="Bessette D."/>
            <person name="Brown A."/>
            <person name="FitzGerald M."/>
            <person name="Lui A."/>
            <person name="Macdonald J.P."/>
            <person name="Priest M."/>
            <person name="Orbach M.J."/>
            <person name="Galgiani J.N."/>
            <person name="Kirkland T.N."/>
            <person name="Cole G.T."/>
            <person name="Birren B.W."/>
            <person name="Henn M.R."/>
            <person name="Taylor J.W."/>
            <person name="Rounsley S.D."/>
        </authorList>
    </citation>
    <scope>GENOME REANNOTATION</scope>
    <source>
        <strain evidence="10">RS</strain>
    </source>
</reference>
<dbReference type="PANTHER" id="PTHR13251:SF3">
    <property type="entry name" value="TRAFFICKING PROTEIN PARTICLE COMPLEX SUBUNIT 10"/>
    <property type="match status" value="1"/>
</dbReference>
<dbReference type="Pfam" id="PF24965">
    <property type="entry name" value="TRS130_4HB"/>
    <property type="match status" value="1"/>
</dbReference>
<protein>
    <submittedName>
        <fullName evidence="9">TMEM1 family protein</fullName>
    </submittedName>
</protein>
<feature type="domain" description="Trs130 NTS" evidence="8">
    <location>
        <begin position="652"/>
        <end position="744"/>
    </location>
</feature>
<dbReference type="Pfam" id="PF12584">
    <property type="entry name" value="TRAPPC10"/>
    <property type="match status" value="1"/>
</dbReference>
<evidence type="ECO:0000256" key="1">
    <source>
        <dbReference type="ARBA" id="ARBA00004555"/>
    </source>
</evidence>
<organism evidence="9 10">
    <name type="scientific">Coccidioides immitis (strain RS)</name>
    <name type="common">Valley fever fungus</name>
    <dbReference type="NCBI Taxonomy" id="246410"/>
    <lineage>
        <taxon>Eukaryota</taxon>
        <taxon>Fungi</taxon>
        <taxon>Dikarya</taxon>
        <taxon>Ascomycota</taxon>
        <taxon>Pezizomycotina</taxon>
        <taxon>Eurotiomycetes</taxon>
        <taxon>Eurotiomycetidae</taxon>
        <taxon>Onygenales</taxon>
        <taxon>Onygenaceae</taxon>
        <taxon>Coccidioides</taxon>
    </lineage>
</organism>
<feature type="domain" description="TRAPPC10/Trs130 N-terminal" evidence="6">
    <location>
        <begin position="10"/>
        <end position="294"/>
    </location>
</feature>
<keyword evidence="10" id="KW-1185">Reference proteome</keyword>
<feature type="region of interest" description="Disordered" evidence="4">
    <location>
        <begin position="513"/>
        <end position="549"/>
    </location>
</feature>
<evidence type="ECO:0000259" key="8">
    <source>
        <dbReference type="Pfam" id="PF24967"/>
    </source>
</evidence>
<dbReference type="GO" id="GO:1990071">
    <property type="term" value="C:TRAPPII protein complex"/>
    <property type="evidence" value="ECO:0007669"/>
    <property type="project" value="InterPro"/>
</dbReference>
<evidence type="ECO:0000313" key="9">
    <source>
        <dbReference type="EMBL" id="EAS31393.2"/>
    </source>
</evidence>
<dbReference type="InterPro" id="IPR055505">
    <property type="entry name" value="DUF7077"/>
</dbReference>
<evidence type="ECO:0000256" key="3">
    <source>
        <dbReference type="ARBA" id="ARBA00023034"/>
    </source>
</evidence>
<dbReference type="InterPro" id="IPR056916">
    <property type="entry name" value="NTS_TR130"/>
</dbReference>
<evidence type="ECO:0000259" key="7">
    <source>
        <dbReference type="Pfam" id="PF23274"/>
    </source>
</evidence>
<dbReference type="GeneID" id="4561164"/>
<feature type="compositionally biased region" description="Polar residues" evidence="4">
    <location>
        <begin position="521"/>
        <end position="535"/>
    </location>
</feature>
<evidence type="ECO:0000256" key="4">
    <source>
        <dbReference type="SAM" id="MobiDB-lite"/>
    </source>
</evidence>
<dbReference type="Pfam" id="PF23274">
    <property type="entry name" value="DUF7077"/>
    <property type="match status" value="1"/>
</dbReference>
<dbReference type="GO" id="GO:0006891">
    <property type="term" value="P:intra-Golgi vesicle-mediated transport"/>
    <property type="evidence" value="ECO:0007669"/>
    <property type="project" value="TreeGrafter"/>
</dbReference>
<proteinExistence type="predicted"/>
<dbReference type="RefSeq" id="XP_001242976.2">
    <property type="nucleotide sequence ID" value="XM_001242975.2"/>
</dbReference>
<dbReference type="GO" id="GO:0034498">
    <property type="term" value="P:early endosome to Golgi transport"/>
    <property type="evidence" value="ECO:0007669"/>
    <property type="project" value="TreeGrafter"/>
</dbReference>
<dbReference type="Pfam" id="PF23036">
    <property type="entry name" value="TRAPPC10_1st"/>
    <property type="match status" value="2"/>
</dbReference>
<evidence type="ECO:0000256" key="2">
    <source>
        <dbReference type="ARBA" id="ARBA00022448"/>
    </source>
</evidence>
<dbReference type="VEuPathDB" id="FungiDB:CIMG_06872"/>
<dbReference type="PANTHER" id="PTHR13251">
    <property type="entry name" value="EPILEPSY HOLOPROSENCEPHALY CANDIDATE 1/TMEM1"/>
    <property type="match status" value="1"/>
</dbReference>
<feature type="domain" description="TRAPPC10/Trs130 N-terminal" evidence="6">
    <location>
        <begin position="360"/>
        <end position="398"/>
    </location>
</feature>
<keyword evidence="3" id="KW-0333">Golgi apparatus</keyword>
<dbReference type="GO" id="GO:0005829">
    <property type="term" value="C:cytosol"/>
    <property type="evidence" value="ECO:0007669"/>
    <property type="project" value="GOC"/>
</dbReference>